<reference evidence="3" key="2">
    <citation type="submission" date="2021-04" db="EMBL/GenBank/DDBJ databases">
        <authorList>
            <person name="Gilroy R."/>
        </authorList>
    </citation>
    <scope>NUCLEOTIDE SEQUENCE</scope>
    <source>
        <strain evidence="3">CHK195-9823</strain>
    </source>
</reference>
<dbReference type="GO" id="GO:0016757">
    <property type="term" value="F:glycosyltransferase activity"/>
    <property type="evidence" value="ECO:0007669"/>
    <property type="project" value="InterPro"/>
</dbReference>
<feature type="domain" description="Glycosyl transferase family 1" evidence="1">
    <location>
        <begin position="185"/>
        <end position="343"/>
    </location>
</feature>
<protein>
    <submittedName>
        <fullName evidence="3">Glycosyltransferase family 4 protein</fullName>
    </submittedName>
</protein>
<dbReference type="InterPro" id="IPR028098">
    <property type="entry name" value="Glyco_trans_4-like_N"/>
</dbReference>
<dbReference type="PANTHER" id="PTHR12526">
    <property type="entry name" value="GLYCOSYLTRANSFERASE"/>
    <property type="match status" value="1"/>
</dbReference>
<evidence type="ECO:0000259" key="1">
    <source>
        <dbReference type="Pfam" id="PF00534"/>
    </source>
</evidence>
<accession>A0A9D1TF13</accession>
<comment type="caution">
    <text evidence="3">The sequence shown here is derived from an EMBL/GenBank/DDBJ whole genome shotgun (WGS) entry which is preliminary data.</text>
</comment>
<dbReference type="SUPFAM" id="SSF53756">
    <property type="entry name" value="UDP-Glycosyltransferase/glycogen phosphorylase"/>
    <property type="match status" value="1"/>
</dbReference>
<evidence type="ECO:0000259" key="2">
    <source>
        <dbReference type="Pfam" id="PF13477"/>
    </source>
</evidence>
<feature type="domain" description="Glycosyltransferase subfamily 4-like N-terminal" evidence="2">
    <location>
        <begin position="6"/>
        <end position="149"/>
    </location>
</feature>
<dbReference type="Pfam" id="PF13477">
    <property type="entry name" value="Glyco_trans_4_2"/>
    <property type="match status" value="1"/>
</dbReference>
<dbReference type="Gene3D" id="3.40.50.2000">
    <property type="entry name" value="Glycogen Phosphorylase B"/>
    <property type="match status" value="2"/>
</dbReference>
<proteinExistence type="predicted"/>
<dbReference type="AlphaFoldDB" id="A0A9D1TF13"/>
<name>A0A9D1TF13_9FIRM</name>
<dbReference type="PANTHER" id="PTHR12526:SF638">
    <property type="entry name" value="SPORE COAT PROTEIN SA"/>
    <property type="match status" value="1"/>
</dbReference>
<gene>
    <name evidence="3" type="ORF">H9747_05595</name>
</gene>
<reference evidence="3" key="1">
    <citation type="journal article" date="2021" name="PeerJ">
        <title>Extensive microbial diversity within the chicken gut microbiome revealed by metagenomics and culture.</title>
        <authorList>
            <person name="Gilroy R."/>
            <person name="Ravi A."/>
            <person name="Getino M."/>
            <person name="Pursley I."/>
            <person name="Horton D.L."/>
            <person name="Alikhan N.F."/>
            <person name="Baker D."/>
            <person name="Gharbi K."/>
            <person name="Hall N."/>
            <person name="Watson M."/>
            <person name="Adriaenssens E.M."/>
            <person name="Foster-Nyarko E."/>
            <person name="Jarju S."/>
            <person name="Secka A."/>
            <person name="Antonio M."/>
            <person name="Oren A."/>
            <person name="Chaudhuri R.R."/>
            <person name="La Ragione R."/>
            <person name="Hildebrand F."/>
            <person name="Pallen M.J."/>
        </authorList>
    </citation>
    <scope>NUCLEOTIDE SEQUENCE</scope>
    <source>
        <strain evidence="3">CHK195-9823</strain>
    </source>
</reference>
<sequence length="363" mass="42189">MDINMKILLLSNASRNLYGFRKELIYELLKCHSVYIGAPLDLYAEKLEKMGTKLINLPLDRRGKNPVHDFDLFRRYNKEIKRVHPDLVITYTIKPNIYGGIVCRKDKIKYAANITGLGTAFQKQDILKKMVMFLYKIALCKAKVVFFENFANECFFVSSHIVRKEQTCLLHGAGVNLEEYRYKPYPKDNDIFIFLFIGRIMKEKGVNELFEAMKLLIEDGQHCILDIVGECEENYRPIMKCYEKAGWLKYYGYQNDVVPFIERAHCFVLPSWHEGMANTNLECAASGRPLITSNIPGCKEAVIEGVTGLLCDAKNRESLYRTMKRMITIDWDDRRKMGIEGRKHVEKFFDKKKVVEKTLSNLL</sequence>
<evidence type="ECO:0000313" key="4">
    <source>
        <dbReference type="Proteomes" id="UP000886814"/>
    </source>
</evidence>
<dbReference type="Pfam" id="PF00534">
    <property type="entry name" value="Glycos_transf_1"/>
    <property type="match status" value="1"/>
</dbReference>
<dbReference type="EMBL" id="DXIQ01000032">
    <property type="protein sequence ID" value="HIV38460.1"/>
    <property type="molecule type" value="Genomic_DNA"/>
</dbReference>
<dbReference type="CDD" id="cd03808">
    <property type="entry name" value="GT4_CapM-like"/>
    <property type="match status" value="1"/>
</dbReference>
<evidence type="ECO:0000313" key="3">
    <source>
        <dbReference type="EMBL" id="HIV38460.1"/>
    </source>
</evidence>
<dbReference type="InterPro" id="IPR001296">
    <property type="entry name" value="Glyco_trans_1"/>
</dbReference>
<organism evidence="3 4">
    <name type="scientific">Candidatus Blautia stercorigallinarum</name>
    <dbReference type="NCBI Taxonomy" id="2838501"/>
    <lineage>
        <taxon>Bacteria</taxon>
        <taxon>Bacillati</taxon>
        <taxon>Bacillota</taxon>
        <taxon>Clostridia</taxon>
        <taxon>Lachnospirales</taxon>
        <taxon>Lachnospiraceae</taxon>
        <taxon>Blautia</taxon>
    </lineage>
</organism>
<dbReference type="Proteomes" id="UP000886814">
    <property type="component" value="Unassembled WGS sequence"/>
</dbReference>